<keyword evidence="1" id="KW-0472">Membrane</keyword>
<gene>
    <name evidence="2" type="ORF">PBAT_07760</name>
</gene>
<feature type="transmembrane region" description="Helical" evidence="1">
    <location>
        <begin position="60"/>
        <end position="80"/>
    </location>
</feature>
<proteinExistence type="predicted"/>
<protein>
    <submittedName>
        <fullName evidence="2">Uncharacterized protein</fullName>
    </submittedName>
</protein>
<keyword evidence="3" id="KW-1185">Reference proteome</keyword>
<dbReference type="Proteomes" id="UP000077355">
    <property type="component" value="Unassembled WGS sequence"/>
</dbReference>
<dbReference type="AlphaFoldDB" id="A0A162MCL6"/>
<evidence type="ECO:0000256" key="1">
    <source>
        <dbReference type="SAM" id="Phobius"/>
    </source>
</evidence>
<keyword evidence="1" id="KW-1133">Transmembrane helix</keyword>
<dbReference type="RefSeq" id="WP_068648237.1">
    <property type="nucleotide sequence ID" value="NZ_CP043611.1"/>
</dbReference>
<reference evidence="2 3" key="1">
    <citation type="submission" date="2016-03" db="EMBL/GenBank/DDBJ databases">
        <title>Draft genome sequence of Paenibacillus antarcticus CECT 5836.</title>
        <authorList>
            <person name="Shin S.-K."/>
            <person name="Yi H."/>
        </authorList>
    </citation>
    <scope>NUCLEOTIDE SEQUENCE [LARGE SCALE GENOMIC DNA]</scope>
    <source>
        <strain evidence="2 3">CECT 5836</strain>
    </source>
</reference>
<dbReference type="EMBL" id="LVJI01000009">
    <property type="protein sequence ID" value="OAB47165.1"/>
    <property type="molecule type" value="Genomic_DNA"/>
</dbReference>
<evidence type="ECO:0000313" key="3">
    <source>
        <dbReference type="Proteomes" id="UP000077355"/>
    </source>
</evidence>
<accession>A0A162MCL6</accession>
<organism evidence="2 3">
    <name type="scientific">Paenibacillus antarcticus</name>
    <dbReference type="NCBI Taxonomy" id="253703"/>
    <lineage>
        <taxon>Bacteria</taxon>
        <taxon>Bacillati</taxon>
        <taxon>Bacillota</taxon>
        <taxon>Bacilli</taxon>
        <taxon>Bacillales</taxon>
        <taxon>Paenibacillaceae</taxon>
        <taxon>Paenibacillus</taxon>
    </lineage>
</organism>
<sequence>MKVNKMILNISLWLAVLAILFIPGNAPTEGADRIKYGFPLRFFIQYQQNSWFIKGVSIDLFGYFVNVVIIYAVISGLQYINNKRKNRRNDQ</sequence>
<name>A0A162MCL6_9BACL</name>
<evidence type="ECO:0000313" key="2">
    <source>
        <dbReference type="EMBL" id="OAB47165.1"/>
    </source>
</evidence>
<comment type="caution">
    <text evidence="2">The sequence shown here is derived from an EMBL/GenBank/DDBJ whole genome shotgun (WGS) entry which is preliminary data.</text>
</comment>
<keyword evidence="1" id="KW-0812">Transmembrane</keyword>
<dbReference type="OrthoDB" id="2639251at2"/>